<gene>
    <name evidence="2" type="ORF">Tci_599890</name>
</gene>
<keyword evidence="2" id="KW-0808">Transferase</keyword>
<proteinExistence type="predicted"/>
<dbReference type="GO" id="GO:0003964">
    <property type="term" value="F:RNA-directed DNA polymerase activity"/>
    <property type="evidence" value="ECO:0007669"/>
    <property type="project" value="UniProtKB-KW"/>
</dbReference>
<evidence type="ECO:0000259" key="1">
    <source>
        <dbReference type="Pfam" id="PF03732"/>
    </source>
</evidence>
<reference evidence="2" key="1">
    <citation type="journal article" date="2019" name="Sci. Rep.">
        <title>Draft genome of Tanacetum cinerariifolium, the natural source of mosquito coil.</title>
        <authorList>
            <person name="Yamashiro T."/>
            <person name="Shiraishi A."/>
            <person name="Satake H."/>
            <person name="Nakayama K."/>
        </authorList>
    </citation>
    <scope>NUCLEOTIDE SEQUENCE</scope>
</reference>
<feature type="domain" description="Retrotransposon gag" evidence="1">
    <location>
        <begin position="19"/>
        <end position="111"/>
    </location>
</feature>
<feature type="non-terminal residue" evidence="2">
    <location>
        <position position="441"/>
    </location>
</feature>
<dbReference type="EMBL" id="BKCJ010397259">
    <property type="protein sequence ID" value="GFA27918.1"/>
    <property type="molecule type" value="Genomic_DNA"/>
</dbReference>
<dbReference type="Pfam" id="PF03732">
    <property type="entry name" value="Retrotrans_gag"/>
    <property type="match status" value="1"/>
</dbReference>
<dbReference type="AlphaFoldDB" id="A0A699JCG0"/>
<name>A0A699JCG0_TANCI</name>
<organism evidence="2">
    <name type="scientific">Tanacetum cinerariifolium</name>
    <name type="common">Dalmatian daisy</name>
    <name type="synonym">Chrysanthemum cinerariifolium</name>
    <dbReference type="NCBI Taxonomy" id="118510"/>
    <lineage>
        <taxon>Eukaryota</taxon>
        <taxon>Viridiplantae</taxon>
        <taxon>Streptophyta</taxon>
        <taxon>Embryophyta</taxon>
        <taxon>Tracheophyta</taxon>
        <taxon>Spermatophyta</taxon>
        <taxon>Magnoliopsida</taxon>
        <taxon>eudicotyledons</taxon>
        <taxon>Gunneridae</taxon>
        <taxon>Pentapetalae</taxon>
        <taxon>asterids</taxon>
        <taxon>campanulids</taxon>
        <taxon>Asterales</taxon>
        <taxon>Asteraceae</taxon>
        <taxon>Asteroideae</taxon>
        <taxon>Anthemideae</taxon>
        <taxon>Anthemidinae</taxon>
        <taxon>Tanacetum</taxon>
    </lineage>
</organism>
<evidence type="ECO:0000313" key="2">
    <source>
        <dbReference type="EMBL" id="GFA27918.1"/>
    </source>
</evidence>
<accession>A0A699JCG0</accession>
<sequence length="441" mass="51071">MTATLKYRDVQNDAIKLMLFPYSLEDRARIWYEKEPPNLILTWDDHVNKFVNQFFPPSKTTHLKNEISRFIQRFEETFSVAWDHFKELLRACPHYGFSELTQIDTFYNGLTEQDQDSLNVASGGNLLNKTTREALQIIENKSKVRYSRRNEKPLVLNGDTRVKDHIEYVEVSLFDPEIVSVEEENDVYQEEEEVDLEDISQIQDIVLREKLLSITRLIANIESLNENPTPNRVLNSFESNNSLSDTFSPEFETFCDHTEETRNGNTTHADNSLPEYDSEECCVEASEEQKQSMEDTMLELVKICQEKEFLCIHDNVDDLIKSALNTKLLSINSQRLDNKEQEVKSVVEQPVERGNHKPEHPLSMGYEHLIITLETKSDEVTESNVKNLLPIASECKVTSEDKRDCDVPVSTIDVCDDHSDIFSDSKIDDDIFVYDDDFEDI</sequence>
<comment type="caution">
    <text evidence="2">The sequence shown here is derived from an EMBL/GenBank/DDBJ whole genome shotgun (WGS) entry which is preliminary data.</text>
</comment>
<dbReference type="PANTHER" id="PTHR33223">
    <property type="entry name" value="CCHC-TYPE DOMAIN-CONTAINING PROTEIN"/>
    <property type="match status" value="1"/>
</dbReference>
<keyword evidence="2" id="KW-0548">Nucleotidyltransferase</keyword>
<keyword evidence="2" id="KW-0695">RNA-directed DNA polymerase</keyword>
<protein>
    <submittedName>
        <fullName evidence="2">Reverse transcriptase domain-containing protein</fullName>
    </submittedName>
</protein>
<dbReference type="PANTHER" id="PTHR33223:SF11">
    <property type="entry name" value="ELEMENT PROTEIN, PUTATIVE-RELATED"/>
    <property type="match status" value="1"/>
</dbReference>
<dbReference type="InterPro" id="IPR005162">
    <property type="entry name" value="Retrotrans_gag_dom"/>
</dbReference>